<feature type="compositionally biased region" description="Basic and acidic residues" evidence="1">
    <location>
        <begin position="13"/>
        <end position="49"/>
    </location>
</feature>
<name>J9DKP4_EDHAE</name>
<proteinExistence type="predicted"/>
<organism evidence="2 3">
    <name type="scientific">Edhazardia aedis (strain USNM 41457)</name>
    <name type="common">Microsporidian parasite</name>
    <dbReference type="NCBI Taxonomy" id="1003232"/>
    <lineage>
        <taxon>Eukaryota</taxon>
        <taxon>Fungi</taxon>
        <taxon>Fungi incertae sedis</taxon>
        <taxon>Microsporidia</taxon>
        <taxon>Edhazardia</taxon>
    </lineage>
</organism>
<keyword evidence="3" id="KW-1185">Reference proteome</keyword>
<evidence type="ECO:0000256" key="1">
    <source>
        <dbReference type="SAM" id="MobiDB-lite"/>
    </source>
</evidence>
<comment type="caution">
    <text evidence="2">The sequence shown here is derived from an EMBL/GenBank/DDBJ whole genome shotgun (WGS) entry which is preliminary data.</text>
</comment>
<reference evidence="3" key="2">
    <citation type="submission" date="2015-07" db="EMBL/GenBank/DDBJ databases">
        <title>Contrasting host-pathogen interactions and genome evolution in two generalist and specialist microsporidian pathogens of mosquitoes.</title>
        <authorList>
            <consortium name="The Broad Institute Genomics Platform"/>
            <consortium name="The Broad Institute Genome Sequencing Center for Infectious Disease"/>
            <person name="Cuomo C.A."/>
            <person name="Sanscrainte N.D."/>
            <person name="Goldberg J.M."/>
            <person name="Heiman D."/>
            <person name="Young S."/>
            <person name="Zeng Q."/>
            <person name="Becnel J.J."/>
            <person name="Birren B.W."/>
        </authorList>
    </citation>
    <scope>NUCLEOTIDE SEQUENCE [LARGE SCALE GENOMIC DNA]</scope>
    <source>
        <strain evidence="3">USNM 41457</strain>
    </source>
</reference>
<dbReference type="HOGENOM" id="CLU_715774_0_0_1"/>
<evidence type="ECO:0000313" key="2">
    <source>
        <dbReference type="EMBL" id="EJW03160.1"/>
    </source>
</evidence>
<feature type="region of interest" description="Disordered" evidence="1">
    <location>
        <begin position="1"/>
        <end position="55"/>
    </location>
</feature>
<dbReference type="Proteomes" id="UP000003163">
    <property type="component" value="Unassembled WGS sequence"/>
</dbReference>
<dbReference type="AlphaFoldDB" id="J9DKP4"/>
<sequence>MKTNQESQNIASHESKSLVKEFEETKKSNKKPEECLPSKEKKSVDDDKKSSKKIQKKYKENNEDIDEESLDCSSFFFSCRKYYDESEILIIQSQNRDEDLSIEYILPKSKNLKGVTSKMHKLYKQKNTKILRGRSFANSKEILDFILELTKNNQILKTFDSEFIYNTETNSLIPKSTFVDNKISVRNSVLGQNCIIKADIDHCFISDNCNVTEPQAEKLILKTETIDLIKKPDVKKKKKKLKNTKSSDFFSDVQNYLTTAFEDFMDDKVGVEKIAEQLTQYKIVWSASNLEMVEAFGKFVGRTVSKAKDYEDKAIDLSQIFSVITGQTKDMDVQVHLIFSMNDTLDICDSKEKIMILFKITFLQCEEGLVSKKAMRKSKLFTDFGL</sequence>
<accession>J9DKP4</accession>
<reference evidence="2 3" key="1">
    <citation type="submission" date="2011-08" db="EMBL/GenBank/DDBJ databases">
        <authorList>
            <person name="Liu Z.J."/>
            <person name="Shi F.L."/>
            <person name="Lu J.Q."/>
            <person name="Li M."/>
            <person name="Wang Z.L."/>
        </authorList>
    </citation>
    <scope>NUCLEOTIDE SEQUENCE [LARGE SCALE GENOMIC DNA]</scope>
    <source>
        <strain evidence="2 3">USNM 41457</strain>
    </source>
</reference>
<dbReference type="VEuPathDB" id="MicrosporidiaDB:EDEG_02465"/>
<feature type="compositionally biased region" description="Polar residues" evidence="1">
    <location>
        <begin position="1"/>
        <end position="12"/>
    </location>
</feature>
<dbReference type="InParanoid" id="J9DKP4"/>
<gene>
    <name evidence="2" type="ORF">EDEG_02465</name>
</gene>
<protein>
    <submittedName>
        <fullName evidence="2">Uncharacterized protein</fullName>
    </submittedName>
</protein>
<dbReference type="EMBL" id="AFBI03000044">
    <property type="protein sequence ID" value="EJW03160.1"/>
    <property type="molecule type" value="Genomic_DNA"/>
</dbReference>
<evidence type="ECO:0000313" key="3">
    <source>
        <dbReference type="Proteomes" id="UP000003163"/>
    </source>
</evidence>
<dbReference type="OrthoDB" id="424572at2759"/>